<dbReference type="GO" id="GO:0043039">
    <property type="term" value="P:tRNA aminoacylation"/>
    <property type="evidence" value="ECO:0007669"/>
    <property type="project" value="InterPro"/>
</dbReference>
<evidence type="ECO:0000256" key="4">
    <source>
        <dbReference type="ARBA" id="ARBA00022840"/>
    </source>
</evidence>
<feature type="domain" description="Aminoacyl-transfer RNA synthetases class-II family profile" evidence="8">
    <location>
        <begin position="128"/>
        <end position="279"/>
    </location>
</feature>
<evidence type="ECO:0000259" key="8">
    <source>
        <dbReference type="PROSITE" id="PS50862"/>
    </source>
</evidence>
<evidence type="ECO:0000256" key="1">
    <source>
        <dbReference type="ARBA" id="ARBA00012814"/>
    </source>
</evidence>
<dbReference type="EMBL" id="MK072416">
    <property type="protein sequence ID" value="AYV84688.1"/>
    <property type="molecule type" value="Genomic_DNA"/>
</dbReference>
<dbReference type="CDD" id="cd00496">
    <property type="entry name" value="PheRS_alpha_core"/>
    <property type="match status" value="1"/>
</dbReference>
<accession>A0A3G5ABR5</accession>
<dbReference type="PANTHER" id="PTHR11538">
    <property type="entry name" value="PHENYLALANYL-TRNA SYNTHETASE"/>
    <property type="match status" value="1"/>
</dbReference>
<keyword evidence="2" id="KW-0436">Ligase</keyword>
<dbReference type="PANTHER" id="PTHR11538:SF41">
    <property type="entry name" value="PHENYLALANINE--TRNA LIGASE, MITOCHONDRIAL"/>
    <property type="match status" value="1"/>
</dbReference>
<evidence type="ECO:0000256" key="2">
    <source>
        <dbReference type="ARBA" id="ARBA00022598"/>
    </source>
</evidence>
<dbReference type="GO" id="GO:0005524">
    <property type="term" value="F:ATP binding"/>
    <property type="evidence" value="ECO:0007669"/>
    <property type="project" value="UniProtKB-KW"/>
</dbReference>
<proteinExistence type="predicted"/>
<organism evidence="9">
    <name type="scientific">Hyperionvirus sp</name>
    <dbReference type="NCBI Taxonomy" id="2487770"/>
    <lineage>
        <taxon>Viruses</taxon>
        <taxon>Varidnaviria</taxon>
        <taxon>Bamfordvirae</taxon>
        <taxon>Nucleocytoviricota</taxon>
        <taxon>Megaviricetes</taxon>
        <taxon>Imitervirales</taxon>
        <taxon>Mimiviridae</taxon>
        <taxon>Klosneuvirinae</taxon>
    </lineage>
</organism>
<dbReference type="GO" id="GO:0004826">
    <property type="term" value="F:phenylalanine-tRNA ligase activity"/>
    <property type="evidence" value="ECO:0007669"/>
    <property type="project" value="UniProtKB-EC"/>
</dbReference>
<name>A0A3G5ABR5_9VIRU</name>
<evidence type="ECO:0000256" key="3">
    <source>
        <dbReference type="ARBA" id="ARBA00022741"/>
    </source>
</evidence>
<evidence type="ECO:0000313" key="9">
    <source>
        <dbReference type="EMBL" id="AYV84688.1"/>
    </source>
</evidence>
<dbReference type="EC" id="6.1.1.20" evidence="1"/>
<keyword evidence="6" id="KW-0030">Aminoacyl-tRNA synthetase</keyword>
<dbReference type="InterPro" id="IPR006195">
    <property type="entry name" value="aa-tRNA-synth_II"/>
</dbReference>
<dbReference type="InterPro" id="IPR036690">
    <property type="entry name" value="Fdx_antiC-bd_sf"/>
</dbReference>
<evidence type="ECO:0000256" key="6">
    <source>
        <dbReference type="ARBA" id="ARBA00023146"/>
    </source>
</evidence>
<keyword evidence="3" id="KW-0547">Nucleotide-binding</keyword>
<dbReference type="InterPro" id="IPR045864">
    <property type="entry name" value="aa-tRNA-synth_II/BPL/LPL"/>
</dbReference>
<dbReference type="Pfam" id="PF01409">
    <property type="entry name" value="tRNA-synt_2d"/>
    <property type="match status" value="1"/>
</dbReference>
<keyword evidence="4" id="KW-0067">ATP-binding</keyword>
<dbReference type="InterPro" id="IPR002319">
    <property type="entry name" value="Phenylalanyl-tRNA_Synthase"/>
</dbReference>
<dbReference type="PROSITE" id="PS50862">
    <property type="entry name" value="AA_TRNA_LIGASE_II"/>
    <property type="match status" value="1"/>
</dbReference>
<evidence type="ECO:0000256" key="7">
    <source>
        <dbReference type="ARBA" id="ARBA00049255"/>
    </source>
</evidence>
<sequence length="383" mass="44147">MKKIEELEHLPKLIRSKFNAKLHKKENHPICIVKNTMMSYFQSAFNAENVAPTTAAAGASEHFVIFDDINPVVSTKNNFDLLLIAPDHPSRSKSDTYYVTEETVLRTHTSAHQNELLALGHRSFIVTGDVYRKDQVDKFHFPIFHQMEGVKIIPGSDIKIAELELKKVLAGMASKLFPGKESRFNPDYFPFTEPSFELEVKFGEKWVEVLGCGVIHREILDRHGIKDNGFAFGIGLERIAMILFAIPDIRMFWTDDLRFLSQFKNGEFKEFKQYRILEPLDRDITMWLATADVVKSPTTDDFKWTKLNDFYELVREICGENVENVELRERYHNKKADKYSHCFRIKFSPNVAENNPAEFKKIADAHVVQLQGKIFATLGAEPR</sequence>
<dbReference type="Gene3D" id="3.30.70.380">
    <property type="entry name" value="Ferrodoxin-fold anticodon-binding domain"/>
    <property type="match status" value="1"/>
</dbReference>
<reference evidence="9" key="1">
    <citation type="submission" date="2018-10" db="EMBL/GenBank/DDBJ databases">
        <title>Hidden diversity of soil giant viruses.</title>
        <authorList>
            <person name="Schulz F."/>
            <person name="Alteio L."/>
            <person name="Goudeau D."/>
            <person name="Ryan E.M."/>
            <person name="Malmstrom R.R."/>
            <person name="Blanchard J."/>
            <person name="Woyke T."/>
        </authorList>
    </citation>
    <scope>NUCLEOTIDE SEQUENCE</scope>
    <source>
        <strain evidence="9">HYV1</strain>
    </source>
</reference>
<protein>
    <recommendedName>
        <fullName evidence="1">phenylalanine--tRNA ligase</fullName>
        <ecNumber evidence="1">6.1.1.20</ecNumber>
    </recommendedName>
</protein>
<dbReference type="SUPFAM" id="SSF54991">
    <property type="entry name" value="Anticodon-binding domain of PheRS"/>
    <property type="match status" value="1"/>
</dbReference>
<gene>
    <name evidence="9" type="ORF">Hyperionvirus34_12</name>
</gene>
<evidence type="ECO:0000256" key="5">
    <source>
        <dbReference type="ARBA" id="ARBA00022917"/>
    </source>
</evidence>
<dbReference type="SUPFAM" id="SSF55681">
    <property type="entry name" value="Class II aaRS and biotin synthetases"/>
    <property type="match status" value="1"/>
</dbReference>
<dbReference type="Gene3D" id="3.30.930.10">
    <property type="entry name" value="Bira Bifunctional Protein, Domain 2"/>
    <property type="match status" value="2"/>
</dbReference>
<keyword evidence="5" id="KW-0648">Protein biosynthesis</keyword>
<dbReference type="GO" id="GO:0000049">
    <property type="term" value="F:tRNA binding"/>
    <property type="evidence" value="ECO:0007669"/>
    <property type="project" value="InterPro"/>
</dbReference>
<comment type="catalytic activity">
    <reaction evidence="7">
        <text>tRNA(Phe) + L-phenylalanine + ATP = L-phenylalanyl-tRNA(Phe) + AMP + diphosphate + H(+)</text>
        <dbReference type="Rhea" id="RHEA:19413"/>
        <dbReference type="Rhea" id="RHEA-COMP:9668"/>
        <dbReference type="Rhea" id="RHEA-COMP:9699"/>
        <dbReference type="ChEBI" id="CHEBI:15378"/>
        <dbReference type="ChEBI" id="CHEBI:30616"/>
        <dbReference type="ChEBI" id="CHEBI:33019"/>
        <dbReference type="ChEBI" id="CHEBI:58095"/>
        <dbReference type="ChEBI" id="CHEBI:78442"/>
        <dbReference type="ChEBI" id="CHEBI:78531"/>
        <dbReference type="ChEBI" id="CHEBI:456215"/>
        <dbReference type="EC" id="6.1.1.20"/>
    </reaction>
</comment>